<dbReference type="InterPro" id="IPR038454">
    <property type="entry name" value="DnaA_N_sf"/>
</dbReference>
<evidence type="ECO:0000256" key="7">
    <source>
        <dbReference type="ARBA" id="ARBA00023125"/>
    </source>
</evidence>
<feature type="domain" description="Chromosomal replication initiator DnaA C-terminal" evidence="13">
    <location>
        <begin position="408"/>
        <end position="477"/>
    </location>
</feature>
<dbReference type="GO" id="GO:0006275">
    <property type="term" value="P:regulation of DNA replication"/>
    <property type="evidence" value="ECO:0007669"/>
    <property type="project" value="UniProtKB-UniRule"/>
</dbReference>
<dbReference type="CDD" id="cd06571">
    <property type="entry name" value="Bac_DnaA_C"/>
    <property type="match status" value="1"/>
</dbReference>
<dbReference type="NCBIfam" id="TIGR00362">
    <property type="entry name" value="DnaA"/>
    <property type="match status" value="1"/>
</dbReference>
<comment type="caution">
    <text evidence="8">Lacks conserved residue(s) required for the propagation of feature annotation.</text>
</comment>
<keyword evidence="4 8" id="KW-0547">Nucleotide-binding</keyword>
<gene>
    <name evidence="8 14" type="primary">dnaA</name>
    <name evidence="14" type="ORF">KC685_04005</name>
</gene>
<evidence type="ECO:0000256" key="9">
    <source>
        <dbReference type="NCBIfam" id="TIGR00362"/>
    </source>
</evidence>
<dbReference type="GO" id="GO:0005524">
    <property type="term" value="F:ATP binding"/>
    <property type="evidence" value="ECO:0007669"/>
    <property type="project" value="UniProtKB-UniRule"/>
</dbReference>
<dbReference type="Gene3D" id="1.10.1750.10">
    <property type="match status" value="1"/>
</dbReference>
<dbReference type="Pfam" id="PF00308">
    <property type="entry name" value="Bac_DnaA"/>
    <property type="match status" value="1"/>
</dbReference>
<dbReference type="GO" id="GO:0005737">
    <property type="term" value="C:cytoplasm"/>
    <property type="evidence" value="ECO:0007669"/>
    <property type="project" value="UniProtKB-SubCell"/>
</dbReference>
<dbReference type="GO" id="GO:0005886">
    <property type="term" value="C:plasma membrane"/>
    <property type="evidence" value="ECO:0007669"/>
    <property type="project" value="TreeGrafter"/>
</dbReference>
<evidence type="ECO:0000256" key="5">
    <source>
        <dbReference type="ARBA" id="ARBA00022840"/>
    </source>
</evidence>
<dbReference type="GO" id="GO:0008289">
    <property type="term" value="F:lipid binding"/>
    <property type="evidence" value="ECO:0007669"/>
    <property type="project" value="UniProtKB-KW"/>
</dbReference>
<dbReference type="SMART" id="SM00760">
    <property type="entry name" value="Bac_DnaA_C"/>
    <property type="match status" value="1"/>
</dbReference>
<dbReference type="InterPro" id="IPR027417">
    <property type="entry name" value="P-loop_NTPase"/>
</dbReference>
<accession>A0A955KYC9</accession>
<evidence type="ECO:0000256" key="3">
    <source>
        <dbReference type="ARBA" id="ARBA00022705"/>
    </source>
</evidence>
<reference evidence="14" key="1">
    <citation type="submission" date="2020-04" db="EMBL/GenBank/DDBJ databases">
        <authorList>
            <person name="Zhang T."/>
        </authorList>
    </citation>
    <scope>NUCLEOTIDE SEQUENCE</scope>
    <source>
        <strain evidence="14">HKST-UBA17</strain>
    </source>
</reference>
<evidence type="ECO:0000256" key="2">
    <source>
        <dbReference type="ARBA" id="ARBA00022490"/>
    </source>
</evidence>
<comment type="similarity">
    <text evidence="1 8 11">Belongs to the DnaA family.</text>
</comment>
<feature type="binding site" evidence="8">
    <location>
        <position position="208"/>
    </location>
    <ligand>
        <name>ATP</name>
        <dbReference type="ChEBI" id="CHEBI:30616"/>
    </ligand>
</feature>
<dbReference type="Gene3D" id="1.10.8.60">
    <property type="match status" value="1"/>
</dbReference>
<keyword evidence="7 8" id="KW-0238">DNA-binding</keyword>
<comment type="subcellular location">
    <subcellularLocation>
        <location evidence="8">Cytoplasm</location>
    </subcellularLocation>
</comment>
<feature type="region of interest" description="Domain I, interacts with DnaA modulators" evidence="8">
    <location>
        <begin position="1"/>
        <end position="145"/>
    </location>
</feature>
<dbReference type="AlphaFoldDB" id="A0A955KYC9"/>
<name>A0A955KYC9_9BACT</name>
<evidence type="ECO:0000256" key="1">
    <source>
        <dbReference type="ARBA" id="ARBA00006583"/>
    </source>
</evidence>
<dbReference type="SUPFAM" id="SSF52540">
    <property type="entry name" value="P-loop containing nucleoside triphosphate hydrolases"/>
    <property type="match status" value="1"/>
</dbReference>
<dbReference type="InterPro" id="IPR010921">
    <property type="entry name" value="Trp_repressor/repl_initiator"/>
</dbReference>
<dbReference type="HAMAP" id="MF_00377">
    <property type="entry name" value="DnaA_bact"/>
    <property type="match status" value="1"/>
</dbReference>
<sequence length="500" mass="57357">MQRADFTTQMDIAKKPDLTGITQETSSPTLYDQDQYDPDELWKIVKEYLRMNISQREITVWYTDVYLEKLENGVATLSCDNSMKREWIESNHKSFIRNKLEELIGYKPDLMITIRTSANSKKKGDGYEYWTPDSEQQNLFSGQAEPVSSNVNSSPSSNDVTKLNLNPKYMMSNFIVGNSNQLAYAVAESVVNSPGTAYNPVFYYGPSGVGKTHLMQAIGNAVIRRIPQAKIHYVPIETFMNEMIEAIRTNKNEDFRKKYRPADVLIIDDIQFISTYKKTKEELFNTFNALYEANKQIIIASDRPPHEIDNLPDRLRTRFQGGMVVDIQAPDLETRIAILQQEAKDKKVEVPKDILMFIAQNIENSVRELEGAINKVLTIAQINGRFPSMEEVAKMLQLDLDSKRRRVRPEDVINIVSEVFDVTPKEIKGTRRTAYVALARQVVMYLLRDELELPLEKVAAHVNRKDHTTVLHACDKVESLIEEDQRIKGKIEECRVIFTA</sequence>
<dbReference type="FunFam" id="3.40.50.300:FF:000668">
    <property type="entry name" value="Chromosomal replication initiator protein DnaA"/>
    <property type="match status" value="1"/>
</dbReference>
<dbReference type="GO" id="GO:0003688">
    <property type="term" value="F:DNA replication origin binding"/>
    <property type="evidence" value="ECO:0007669"/>
    <property type="project" value="UniProtKB-UniRule"/>
</dbReference>
<keyword evidence="6 8" id="KW-0446">Lipid-binding</keyword>
<dbReference type="SUPFAM" id="SSF48295">
    <property type="entry name" value="TrpR-like"/>
    <property type="match status" value="1"/>
</dbReference>
<comment type="caution">
    <text evidence="14">The sequence shown here is derived from an EMBL/GenBank/DDBJ whole genome shotgun (WGS) entry which is preliminary data.</text>
</comment>
<comment type="function">
    <text evidence="8 10">Plays an essential role in the initiation and regulation of chromosomal replication. ATP-DnaA binds to the origin of replication (oriC) to initiate formation of the DNA replication initiation complex once per cell cycle. Binds the DnaA box (a 9 base pair repeat at the origin) and separates the double-stranded (ds)DNA. Forms a right-handed helical filament on oriC DNA; dsDNA binds to the exterior of the filament while single-stranded (ss)DNA is stabiized in the filament's interior. The ATP-DnaA-oriC complex binds and stabilizes one strand of the AT-rich DNA unwinding element (DUE), permitting loading of DNA polymerase. After initiation quickly degrades to an ADP-DnaA complex that is not apt for DNA replication. Binds acidic phospholipids.</text>
</comment>
<evidence type="ECO:0000256" key="6">
    <source>
        <dbReference type="ARBA" id="ARBA00023121"/>
    </source>
</evidence>
<comment type="subunit">
    <text evidence="8">Oligomerizes as a right-handed, spiral filament on DNA at oriC.</text>
</comment>
<dbReference type="Gene3D" id="3.40.50.300">
    <property type="entry name" value="P-loop containing nucleotide triphosphate hydrolases"/>
    <property type="match status" value="1"/>
</dbReference>
<proteinExistence type="inferred from homology"/>
<feature type="binding site" evidence="8">
    <location>
        <position position="212"/>
    </location>
    <ligand>
        <name>ATP</name>
        <dbReference type="ChEBI" id="CHEBI:30616"/>
    </ligand>
</feature>
<dbReference type="EMBL" id="JAGQLN010000015">
    <property type="protein sequence ID" value="MCA9377056.1"/>
    <property type="molecule type" value="Genomic_DNA"/>
</dbReference>
<dbReference type="Proteomes" id="UP000741282">
    <property type="component" value="Unassembled WGS sequence"/>
</dbReference>
<evidence type="ECO:0000256" key="10">
    <source>
        <dbReference type="RuleBase" id="RU000577"/>
    </source>
</evidence>
<dbReference type="InterPro" id="IPR013317">
    <property type="entry name" value="DnaA_dom"/>
</dbReference>
<dbReference type="PRINTS" id="PR00051">
    <property type="entry name" value="DNAA"/>
</dbReference>
<evidence type="ECO:0000313" key="15">
    <source>
        <dbReference type="Proteomes" id="UP000741282"/>
    </source>
</evidence>
<evidence type="ECO:0000256" key="8">
    <source>
        <dbReference type="HAMAP-Rule" id="MF_00377"/>
    </source>
</evidence>
<feature type="domain" description="AAA+ ATPase" evidence="12">
    <location>
        <begin position="197"/>
        <end position="329"/>
    </location>
</feature>
<comment type="domain">
    <text evidence="8">Domain I is involved in oligomerization and binding regulators, domain II is flexibile and of varying length in different bacteria, domain III forms the AAA+ region, while domain IV binds dsDNA.</text>
</comment>
<protein>
    <recommendedName>
        <fullName evidence="8 9">Chromosomal replication initiator protein DnaA</fullName>
    </recommendedName>
</protein>
<dbReference type="InterPro" id="IPR020591">
    <property type="entry name" value="Chromosome_initiator_DnaA-like"/>
</dbReference>
<dbReference type="Gene3D" id="3.30.300.180">
    <property type="match status" value="1"/>
</dbReference>
<dbReference type="Pfam" id="PF08299">
    <property type="entry name" value="Bac_DnaA_C"/>
    <property type="match status" value="1"/>
</dbReference>
<keyword evidence="2 8" id="KW-0963">Cytoplasm</keyword>
<dbReference type="InterPro" id="IPR013159">
    <property type="entry name" value="DnaA_C"/>
</dbReference>
<evidence type="ECO:0000313" key="14">
    <source>
        <dbReference type="EMBL" id="MCA9377056.1"/>
    </source>
</evidence>
<dbReference type="InterPro" id="IPR024633">
    <property type="entry name" value="DnaA_N_dom"/>
</dbReference>
<dbReference type="PANTHER" id="PTHR30050:SF2">
    <property type="entry name" value="CHROMOSOMAL REPLICATION INITIATOR PROTEIN DNAA"/>
    <property type="match status" value="1"/>
</dbReference>
<reference evidence="14" key="2">
    <citation type="journal article" date="2021" name="Microbiome">
        <title>Successional dynamics and alternative stable states in a saline activated sludge microbial community over 9 years.</title>
        <authorList>
            <person name="Wang Y."/>
            <person name="Ye J."/>
            <person name="Ju F."/>
            <person name="Liu L."/>
            <person name="Boyd J.A."/>
            <person name="Deng Y."/>
            <person name="Parks D.H."/>
            <person name="Jiang X."/>
            <person name="Yin X."/>
            <person name="Woodcroft B.J."/>
            <person name="Tyson G.W."/>
            <person name="Hugenholtz P."/>
            <person name="Polz M.F."/>
            <person name="Zhang T."/>
        </authorList>
    </citation>
    <scope>NUCLEOTIDE SEQUENCE</scope>
    <source>
        <strain evidence="14">HKST-UBA17</strain>
    </source>
</reference>
<dbReference type="PANTHER" id="PTHR30050">
    <property type="entry name" value="CHROMOSOMAL REPLICATION INITIATOR PROTEIN DNAA"/>
    <property type="match status" value="1"/>
</dbReference>
<keyword evidence="3 8" id="KW-0235">DNA replication</keyword>
<dbReference type="GO" id="GO:0006270">
    <property type="term" value="P:DNA replication initiation"/>
    <property type="evidence" value="ECO:0007669"/>
    <property type="project" value="UniProtKB-UniRule"/>
</dbReference>
<feature type="binding site" evidence="8">
    <location>
        <position position="211"/>
    </location>
    <ligand>
        <name>ATP</name>
        <dbReference type="ChEBI" id="CHEBI:30616"/>
    </ligand>
</feature>
<dbReference type="CDD" id="cd00009">
    <property type="entry name" value="AAA"/>
    <property type="match status" value="1"/>
</dbReference>
<dbReference type="InterPro" id="IPR003593">
    <property type="entry name" value="AAA+_ATPase"/>
</dbReference>
<evidence type="ECO:0000259" key="13">
    <source>
        <dbReference type="SMART" id="SM00760"/>
    </source>
</evidence>
<keyword evidence="5 8" id="KW-0067">ATP-binding</keyword>
<evidence type="ECO:0000256" key="11">
    <source>
        <dbReference type="RuleBase" id="RU004227"/>
    </source>
</evidence>
<evidence type="ECO:0000259" key="12">
    <source>
        <dbReference type="SMART" id="SM00382"/>
    </source>
</evidence>
<dbReference type="InterPro" id="IPR001957">
    <property type="entry name" value="Chromosome_initiator_DnaA"/>
</dbReference>
<feature type="region of interest" description="Domain III, AAA+ region" evidence="8">
    <location>
        <begin position="164"/>
        <end position="380"/>
    </location>
</feature>
<dbReference type="SMART" id="SM00382">
    <property type="entry name" value="AAA"/>
    <property type="match status" value="1"/>
</dbReference>
<feature type="region of interest" description="Domain IV, binds dsDNA" evidence="8">
    <location>
        <begin position="381"/>
        <end position="500"/>
    </location>
</feature>
<dbReference type="Pfam" id="PF11638">
    <property type="entry name" value="DnaA_N"/>
    <property type="match status" value="1"/>
</dbReference>
<feature type="binding site" evidence="8">
    <location>
        <position position="210"/>
    </location>
    <ligand>
        <name>ATP</name>
        <dbReference type="ChEBI" id="CHEBI:30616"/>
    </ligand>
</feature>
<evidence type="ECO:0000256" key="4">
    <source>
        <dbReference type="ARBA" id="ARBA00022741"/>
    </source>
</evidence>
<organism evidence="14 15">
    <name type="scientific">Candidatus Dojkabacteria bacterium</name>
    <dbReference type="NCBI Taxonomy" id="2099670"/>
    <lineage>
        <taxon>Bacteria</taxon>
        <taxon>Candidatus Dojkabacteria</taxon>
    </lineage>
</organism>